<accession>A0A1I8PU11</accession>
<gene>
    <name evidence="3" type="primary">106082581</name>
</gene>
<dbReference type="InterPro" id="IPR036291">
    <property type="entry name" value="NAD(P)-bd_dom_sf"/>
</dbReference>
<reference evidence="3" key="1">
    <citation type="submission" date="2020-05" db="UniProtKB">
        <authorList>
            <consortium name="EnsemblMetazoa"/>
        </authorList>
    </citation>
    <scope>IDENTIFICATION</scope>
    <source>
        <strain evidence="3">USDA</strain>
    </source>
</reference>
<dbReference type="Gene3D" id="3.40.50.720">
    <property type="entry name" value="NAD(P)-binding Rossmann-like Domain"/>
    <property type="match status" value="1"/>
</dbReference>
<keyword evidence="2" id="KW-1133">Transmembrane helix</keyword>
<dbReference type="SUPFAM" id="SSF51735">
    <property type="entry name" value="NAD(P)-binding Rossmann-fold domains"/>
    <property type="match status" value="1"/>
</dbReference>
<keyword evidence="4" id="KW-1185">Reference proteome</keyword>
<sequence length="326" mass="36595">MANNNIQVPLTYYFHTIATLVLTPIFWVIIVIRELLHRPQNPTIKGEVAVITGGARGLGRELAIELAKRGCHIAVLDILEDEAKDTAKFLSESYNVKAKAYKVDISDYEQLNEFHSNVVQDFGDVTILINNAAMLAISDSTPMDCKEIQKRITVNFTAQLWMNQLFLPRMKELNHGHIMAISALAALITSPYGQIYGSSKSAVRAYMACLRTELKLAKYNIRVLTVMPTFLNTNHQVLHFVRLYGFDWVLPTIDGDVIAKQAVEAMLHGLEEITLPRIASLACKLMELWPTWLRDFVLGVMSPKVNVEEAMNFISTDPNYATSPPS</sequence>
<dbReference type="OrthoDB" id="6251714at2759"/>
<dbReference type="PANTHER" id="PTHR24322">
    <property type="entry name" value="PKSB"/>
    <property type="match status" value="1"/>
</dbReference>
<evidence type="ECO:0000256" key="1">
    <source>
        <dbReference type="ARBA" id="ARBA00023002"/>
    </source>
</evidence>
<dbReference type="InterPro" id="IPR002347">
    <property type="entry name" value="SDR_fam"/>
</dbReference>
<evidence type="ECO:0000256" key="2">
    <source>
        <dbReference type="SAM" id="Phobius"/>
    </source>
</evidence>
<dbReference type="AlphaFoldDB" id="A0A1I8PU11"/>
<dbReference type="Proteomes" id="UP000095300">
    <property type="component" value="Unassembled WGS sequence"/>
</dbReference>
<dbReference type="Pfam" id="PF00106">
    <property type="entry name" value="adh_short"/>
    <property type="match status" value="1"/>
</dbReference>
<dbReference type="VEuPathDB" id="VectorBase:SCAU011084"/>
<dbReference type="GO" id="GO:0016616">
    <property type="term" value="F:oxidoreductase activity, acting on the CH-OH group of donors, NAD or NADP as acceptor"/>
    <property type="evidence" value="ECO:0007669"/>
    <property type="project" value="TreeGrafter"/>
</dbReference>
<dbReference type="GO" id="GO:0005811">
    <property type="term" value="C:lipid droplet"/>
    <property type="evidence" value="ECO:0007669"/>
    <property type="project" value="TreeGrafter"/>
</dbReference>
<dbReference type="PANTHER" id="PTHR24322:SF748">
    <property type="entry name" value="FI23927P1-RELATED"/>
    <property type="match status" value="1"/>
</dbReference>
<dbReference type="STRING" id="35570.A0A1I8PU11"/>
<dbReference type="EnsemblMetazoa" id="SCAU011084-RA">
    <property type="protein sequence ID" value="SCAU011084-PA"/>
    <property type="gene ID" value="SCAU011084"/>
</dbReference>
<organism evidence="3 4">
    <name type="scientific">Stomoxys calcitrans</name>
    <name type="common">Stable fly</name>
    <name type="synonym">Conops calcitrans</name>
    <dbReference type="NCBI Taxonomy" id="35570"/>
    <lineage>
        <taxon>Eukaryota</taxon>
        <taxon>Metazoa</taxon>
        <taxon>Ecdysozoa</taxon>
        <taxon>Arthropoda</taxon>
        <taxon>Hexapoda</taxon>
        <taxon>Insecta</taxon>
        <taxon>Pterygota</taxon>
        <taxon>Neoptera</taxon>
        <taxon>Endopterygota</taxon>
        <taxon>Diptera</taxon>
        <taxon>Brachycera</taxon>
        <taxon>Muscomorpha</taxon>
        <taxon>Muscoidea</taxon>
        <taxon>Muscidae</taxon>
        <taxon>Stomoxys</taxon>
    </lineage>
</organism>
<name>A0A1I8PU11_STOCA</name>
<evidence type="ECO:0000313" key="4">
    <source>
        <dbReference type="Proteomes" id="UP000095300"/>
    </source>
</evidence>
<protein>
    <submittedName>
        <fullName evidence="3">Uncharacterized protein</fullName>
    </submittedName>
</protein>
<dbReference type="PROSITE" id="PS00061">
    <property type="entry name" value="ADH_SHORT"/>
    <property type="match status" value="1"/>
</dbReference>
<keyword evidence="1" id="KW-0560">Oxidoreductase</keyword>
<feature type="transmembrane region" description="Helical" evidence="2">
    <location>
        <begin position="12"/>
        <end position="32"/>
    </location>
</feature>
<keyword evidence="2" id="KW-0472">Membrane</keyword>
<proteinExistence type="predicted"/>
<dbReference type="InterPro" id="IPR020904">
    <property type="entry name" value="Sc_DH/Rdtase_CS"/>
</dbReference>
<keyword evidence="2" id="KW-0812">Transmembrane</keyword>
<evidence type="ECO:0000313" key="3">
    <source>
        <dbReference type="EnsemblMetazoa" id="SCAU011084-PA"/>
    </source>
</evidence>
<dbReference type="PRINTS" id="PR00081">
    <property type="entry name" value="GDHRDH"/>
</dbReference>